<sequence length="283" mass="32174">MDTVTNIYSNRAALTRPLPAEIATLLARLATSFRPTFRRPIRRDPPPVQNDNWRTNVLVEVARKVRDKDDPDYDEINAFLNKLSKQTYDKLLTAIKTKLAARDAMFRLRITTLLFDRGIKQNFYASMLADAYNDIIKSHEDARQDLAVQIGMFDTLYETTAVVIVPSSTDPTFNDMIIAWTKQKETKRGFAVYVAELFTRGLLPPGVMETMVRQVVDDAKESMRLPKTPPGEEHVDHLVRFLSAIAPKVKLVKELAIGLLSVPRAETPCLCMKSRFKLEDCTK</sequence>
<dbReference type="EMBL" id="MN740403">
    <property type="protein sequence ID" value="QHU04675.1"/>
    <property type="molecule type" value="Genomic_DNA"/>
</dbReference>
<organism evidence="1">
    <name type="scientific">viral metagenome</name>
    <dbReference type="NCBI Taxonomy" id="1070528"/>
    <lineage>
        <taxon>unclassified sequences</taxon>
        <taxon>metagenomes</taxon>
        <taxon>organismal metagenomes</taxon>
    </lineage>
</organism>
<dbReference type="InterPro" id="IPR016024">
    <property type="entry name" value="ARM-type_fold"/>
</dbReference>
<evidence type="ECO:0008006" key="2">
    <source>
        <dbReference type="Google" id="ProtNLM"/>
    </source>
</evidence>
<accession>A0A6C0JFV1</accession>
<dbReference type="AlphaFoldDB" id="A0A6C0JFV1"/>
<dbReference type="Gene3D" id="1.25.40.180">
    <property type="match status" value="1"/>
</dbReference>
<name>A0A6C0JFV1_9ZZZZ</name>
<proteinExistence type="predicted"/>
<protein>
    <recommendedName>
        <fullName evidence="2">MIF4G domain-containing protein</fullName>
    </recommendedName>
</protein>
<reference evidence="1" key="1">
    <citation type="journal article" date="2020" name="Nature">
        <title>Giant virus diversity and host interactions through global metagenomics.</title>
        <authorList>
            <person name="Schulz F."/>
            <person name="Roux S."/>
            <person name="Paez-Espino D."/>
            <person name="Jungbluth S."/>
            <person name="Walsh D.A."/>
            <person name="Denef V.J."/>
            <person name="McMahon K.D."/>
            <person name="Konstantinidis K.T."/>
            <person name="Eloe-Fadrosh E.A."/>
            <person name="Kyrpides N.C."/>
            <person name="Woyke T."/>
        </authorList>
    </citation>
    <scope>NUCLEOTIDE SEQUENCE</scope>
    <source>
        <strain evidence="1">GVMAG-M-3300027708-51</strain>
    </source>
</reference>
<evidence type="ECO:0000313" key="1">
    <source>
        <dbReference type="EMBL" id="QHU04675.1"/>
    </source>
</evidence>
<dbReference type="SUPFAM" id="SSF48371">
    <property type="entry name" value="ARM repeat"/>
    <property type="match status" value="1"/>
</dbReference>